<evidence type="ECO:0000313" key="3">
    <source>
        <dbReference type="EnsemblPlants" id="Kaladp0014s0006.1.v1.1.CDS.1"/>
    </source>
</evidence>
<feature type="region of interest" description="Disordered" evidence="1">
    <location>
        <begin position="68"/>
        <end position="96"/>
    </location>
</feature>
<evidence type="ECO:0000259" key="2">
    <source>
        <dbReference type="Pfam" id="PF05678"/>
    </source>
</evidence>
<feature type="compositionally biased region" description="Basic residues" evidence="1">
    <location>
        <begin position="26"/>
        <end position="35"/>
    </location>
</feature>
<feature type="domain" description="VQ" evidence="2">
    <location>
        <begin position="46"/>
        <end position="67"/>
    </location>
</feature>
<sequence>MSHSAALLLSRDSHLIKKPPPSPSPSRHHQLQQRRHLHHPVIIYAHSPKVIRTKPQDFMALVQKLTGYTRDPTSKTPPPQQKPEPPMIGSSQNLNNNNYISNNNNIIFEEFEDKKSIAGSLSSSYNCGGSVIGRMGQLKDEIEYSTIADDILISRDGGSSSPPGPPIFDPPVANSFPFFAPTFSEFCCPSSNSNDIRNLEALMNNFDGDCCYNNPPPAVLSSIASGGGGVYKMEAVGNEFRDQFTDFT</sequence>
<dbReference type="AlphaFoldDB" id="A0A7N0SYW8"/>
<feature type="region of interest" description="Disordered" evidence="1">
    <location>
        <begin position="1"/>
        <end position="35"/>
    </location>
</feature>
<accession>A0A7N0SYW8</accession>
<dbReference type="PANTHER" id="PTHR33143:SF63">
    <property type="entry name" value="F16F4.1 PROTEIN"/>
    <property type="match status" value="1"/>
</dbReference>
<reference evidence="3" key="1">
    <citation type="submission" date="2021-01" db="UniProtKB">
        <authorList>
            <consortium name="EnsemblPlants"/>
        </authorList>
    </citation>
    <scope>IDENTIFICATION</scope>
</reference>
<keyword evidence="4" id="KW-1185">Reference proteome</keyword>
<dbReference type="EnsemblPlants" id="Kaladp0014s0006.1.v1.1">
    <property type="protein sequence ID" value="Kaladp0014s0006.1.v1.1.CDS.1"/>
    <property type="gene ID" value="Kaladp0014s0006.v1.1"/>
</dbReference>
<protein>
    <recommendedName>
        <fullName evidence="2">VQ domain-containing protein</fullName>
    </recommendedName>
</protein>
<feature type="compositionally biased region" description="Pro residues" evidence="1">
    <location>
        <begin position="75"/>
        <end position="86"/>
    </location>
</feature>
<name>A0A7N0SYW8_KALFE</name>
<dbReference type="Proteomes" id="UP000594263">
    <property type="component" value="Unplaced"/>
</dbReference>
<evidence type="ECO:0000313" key="4">
    <source>
        <dbReference type="Proteomes" id="UP000594263"/>
    </source>
</evidence>
<dbReference type="GO" id="GO:0005634">
    <property type="term" value="C:nucleus"/>
    <property type="evidence" value="ECO:0007669"/>
    <property type="project" value="TreeGrafter"/>
</dbReference>
<dbReference type="PANTHER" id="PTHR33143">
    <property type="entry name" value="F16F4.1 PROTEIN-RELATED"/>
    <property type="match status" value="1"/>
</dbReference>
<evidence type="ECO:0000256" key="1">
    <source>
        <dbReference type="SAM" id="MobiDB-lite"/>
    </source>
</evidence>
<dbReference type="InterPro" id="IPR008889">
    <property type="entry name" value="VQ"/>
</dbReference>
<proteinExistence type="predicted"/>
<organism evidence="3 4">
    <name type="scientific">Kalanchoe fedtschenkoi</name>
    <name type="common">Lavender scallops</name>
    <name type="synonym">South American air plant</name>
    <dbReference type="NCBI Taxonomy" id="63787"/>
    <lineage>
        <taxon>Eukaryota</taxon>
        <taxon>Viridiplantae</taxon>
        <taxon>Streptophyta</taxon>
        <taxon>Embryophyta</taxon>
        <taxon>Tracheophyta</taxon>
        <taxon>Spermatophyta</taxon>
        <taxon>Magnoliopsida</taxon>
        <taxon>eudicotyledons</taxon>
        <taxon>Gunneridae</taxon>
        <taxon>Pentapetalae</taxon>
        <taxon>Saxifragales</taxon>
        <taxon>Crassulaceae</taxon>
        <taxon>Kalanchoe</taxon>
    </lineage>
</organism>
<dbReference type="Pfam" id="PF05678">
    <property type="entry name" value="VQ"/>
    <property type="match status" value="1"/>
</dbReference>
<dbReference type="InterPro" id="IPR039607">
    <property type="entry name" value="VQ_8/17/18/20/21/25"/>
</dbReference>
<dbReference type="Gramene" id="Kaladp0014s0006.1.v1.1">
    <property type="protein sequence ID" value="Kaladp0014s0006.1.v1.1.CDS.1"/>
    <property type="gene ID" value="Kaladp0014s0006.v1.1"/>
</dbReference>